<sequence>MGIAGRLAKRLEAMGIETIADLRDADPVAIRHKFSVVQMRTVLELNGFPAIPVEDVAATKQQILVSRSFPDPIHDPEIVGAAVAEFAQRASRRLRKEGEVTGRLTVFASTSPHRPGPTHNVSAQLRLAVPTNEPGPLVTAARAALVPKLMHGMSYMRAGILCTDLAPDGAVPVLPGVLEQPVPLGELIDAVNGRFGTGTLALGRLGAPSPAPWRSRQADLSPRYTTDWAELRTVSRPKTQKELPHVSSAPESLQNACQRGDWGASTSIR</sequence>
<dbReference type="RefSeq" id="WP_277552067.1">
    <property type="nucleotide sequence ID" value="NZ_JARAMH010000019.1"/>
</dbReference>
<feature type="domain" description="DNA polymerase Y-family little finger" evidence="2">
    <location>
        <begin position="60"/>
        <end position="170"/>
    </location>
</feature>
<evidence type="ECO:0000259" key="3">
    <source>
        <dbReference type="Pfam" id="PF13438"/>
    </source>
</evidence>
<evidence type="ECO:0000259" key="2">
    <source>
        <dbReference type="Pfam" id="PF11799"/>
    </source>
</evidence>
<dbReference type="SUPFAM" id="SSF56672">
    <property type="entry name" value="DNA/RNA polymerases"/>
    <property type="match status" value="1"/>
</dbReference>
<evidence type="ECO:0000313" key="4">
    <source>
        <dbReference type="EMBL" id="MFC4905579.1"/>
    </source>
</evidence>
<dbReference type="InterPro" id="IPR025188">
    <property type="entry name" value="DUF4113"/>
</dbReference>
<dbReference type="Pfam" id="PF13438">
    <property type="entry name" value="DUF4113"/>
    <property type="match status" value="1"/>
</dbReference>
<reference evidence="5" key="1">
    <citation type="journal article" date="2019" name="Int. J. Syst. Evol. Microbiol.">
        <title>The Global Catalogue of Microorganisms (GCM) 10K type strain sequencing project: providing services to taxonomists for standard genome sequencing and annotation.</title>
        <authorList>
            <consortium name="The Broad Institute Genomics Platform"/>
            <consortium name="The Broad Institute Genome Sequencing Center for Infectious Disease"/>
            <person name="Wu L."/>
            <person name="Ma J."/>
        </authorList>
    </citation>
    <scope>NUCLEOTIDE SEQUENCE [LARGE SCALE GENOMIC DNA]</scope>
    <source>
        <strain evidence="5">CGMCC 4.6946</strain>
    </source>
</reference>
<accession>A0ABV9TPN3</accession>
<protein>
    <submittedName>
        <fullName evidence="4">DUF4113 domain-containing protein</fullName>
    </submittedName>
</protein>
<feature type="region of interest" description="Disordered" evidence="1">
    <location>
        <begin position="231"/>
        <end position="269"/>
    </location>
</feature>
<gene>
    <name evidence="4" type="ORF">ACFPCS_18615</name>
</gene>
<evidence type="ECO:0000256" key="1">
    <source>
        <dbReference type="SAM" id="MobiDB-lite"/>
    </source>
</evidence>
<dbReference type="EMBL" id="JBHSIW010000028">
    <property type="protein sequence ID" value="MFC4905579.1"/>
    <property type="molecule type" value="Genomic_DNA"/>
</dbReference>
<comment type="caution">
    <text evidence="4">The sequence shown here is derived from an EMBL/GenBank/DDBJ whole genome shotgun (WGS) entry which is preliminary data.</text>
</comment>
<feature type="domain" description="DUF4113" evidence="3">
    <location>
        <begin position="184"/>
        <end position="234"/>
    </location>
</feature>
<dbReference type="Pfam" id="PF11799">
    <property type="entry name" value="IMS_C"/>
    <property type="match status" value="1"/>
</dbReference>
<dbReference type="InterPro" id="IPR043502">
    <property type="entry name" value="DNA/RNA_pol_sf"/>
</dbReference>
<keyword evidence="5" id="KW-1185">Reference proteome</keyword>
<evidence type="ECO:0000313" key="5">
    <source>
        <dbReference type="Proteomes" id="UP001595797"/>
    </source>
</evidence>
<proteinExistence type="predicted"/>
<dbReference type="Proteomes" id="UP001595797">
    <property type="component" value="Unassembled WGS sequence"/>
</dbReference>
<name>A0ABV9TPN3_9MICC</name>
<organism evidence="4 5">
    <name type="scientific">Kocuria oceani</name>
    <dbReference type="NCBI Taxonomy" id="988827"/>
    <lineage>
        <taxon>Bacteria</taxon>
        <taxon>Bacillati</taxon>
        <taxon>Actinomycetota</taxon>
        <taxon>Actinomycetes</taxon>
        <taxon>Micrococcales</taxon>
        <taxon>Micrococcaceae</taxon>
        <taxon>Kocuria</taxon>
    </lineage>
</organism>
<dbReference type="InterPro" id="IPR017961">
    <property type="entry name" value="DNA_pol_Y-fam_little_finger"/>
</dbReference>